<evidence type="ECO:0000313" key="3">
    <source>
        <dbReference type="WBParaSite" id="ECPE_0001067401-mRNA-1"/>
    </source>
</evidence>
<dbReference type="OrthoDB" id="6152956at2759"/>
<accession>A0A183AUK7</accession>
<protein>
    <submittedName>
        <fullName evidence="3">Endo/exonuclease/phosphatase domain-containing protein</fullName>
    </submittedName>
</protein>
<name>A0A183AUK7_9TREM</name>
<proteinExistence type="predicted"/>
<dbReference type="WBParaSite" id="ECPE_0001067401-mRNA-1">
    <property type="protein sequence ID" value="ECPE_0001067401-mRNA-1"/>
    <property type="gene ID" value="ECPE_0001067401"/>
</dbReference>
<keyword evidence="2" id="KW-1185">Reference proteome</keyword>
<gene>
    <name evidence="1" type="ORF">ECPE_LOCUS10642</name>
</gene>
<dbReference type="Proteomes" id="UP000272942">
    <property type="component" value="Unassembled WGS sequence"/>
</dbReference>
<dbReference type="AlphaFoldDB" id="A0A183AUK7"/>
<sequence length="257" mass="29304">MDDFNCPNLNKSATIRPFFEHHFKRLIDSHPPYNHGKVATRFDNLQSPSILDLVLTNEELMVEFVNVTSPLGHSDHAVLTFKYVCYASIQGSDSAPDARWFAVLELSCVSAKHSFIDWIPVSSRLCTVRLNSSVRVTSYRSRRRCLFIVSVNVLTDHNAPEIKDVFYNDLSQLLQSAQSTDIVVHDRDSNTQVGSLEEAHQLLPKANKPHCFIIANIFRAMDSNRPHRQLVETDYALLRARFSLRLVIKRHRATGCL</sequence>
<dbReference type="EMBL" id="UZAN01049422">
    <property type="protein sequence ID" value="VDP87380.1"/>
    <property type="molecule type" value="Genomic_DNA"/>
</dbReference>
<reference evidence="1 2" key="2">
    <citation type="submission" date="2018-11" db="EMBL/GenBank/DDBJ databases">
        <authorList>
            <consortium name="Pathogen Informatics"/>
        </authorList>
    </citation>
    <scope>NUCLEOTIDE SEQUENCE [LARGE SCALE GENOMIC DNA]</scope>
    <source>
        <strain evidence="1 2">Egypt</strain>
    </source>
</reference>
<reference evidence="3" key="1">
    <citation type="submission" date="2016-06" db="UniProtKB">
        <authorList>
            <consortium name="WormBaseParasite"/>
        </authorList>
    </citation>
    <scope>IDENTIFICATION</scope>
</reference>
<evidence type="ECO:0000313" key="1">
    <source>
        <dbReference type="EMBL" id="VDP87380.1"/>
    </source>
</evidence>
<organism evidence="3">
    <name type="scientific">Echinostoma caproni</name>
    <dbReference type="NCBI Taxonomy" id="27848"/>
    <lineage>
        <taxon>Eukaryota</taxon>
        <taxon>Metazoa</taxon>
        <taxon>Spiralia</taxon>
        <taxon>Lophotrochozoa</taxon>
        <taxon>Platyhelminthes</taxon>
        <taxon>Trematoda</taxon>
        <taxon>Digenea</taxon>
        <taxon>Plagiorchiida</taxon>
        <taxon>Echinostomata</taxon>
        <taxon>Echinostomatoidea</taxon>
        <taxon>Echinostomatidae</taxon>
        <taxon>Echinostoma</taxon>
    </lineage>
</organism>
<evidence type="ECO:0000313" key="2">
    <source>
        <dbReference type="Proteomes" id="UP000272942"/>
    </source>
</evidence>